<feature type="region of interest" description="Disordered" evidence="2">
    <location>
        <begin position="1472"/>
        <end position="1506"/>
    </location>
</feature>
<feature type="region of interest" description="Disordered" evidence="2">
    <location>
        <begin position="1014"/>
        <end position="1126"/>
    </location>
</feature>
<dbReference type="PANTHER" id="PTHR45615:SF80">
    <property type="entry name" value="GRIP DOMAIN-CONTAINING PROTEIN"/>
    <property type="match status" value="1"/>
</dbReference>
<dbReference type="GO" id="GO:0008270">
    <property type="term" value="F:zinc ion binding"/>
    <property type="evidence" value="ECO:0007669"/>
    <property type="project" value="UniProtKB-KW"/>
</dbReference>
<dbReference type="SUPFAM" id="SSF57997">
    <property type="entry name" value="Tropomyosin"/>
    <property type="match status" value="1"/>
</dbReference>
<evidence type="ECO:0000313" key="6">
    <source>
        <dbReference type="Proteomes" id="UP000541610"/>
    </source>
</evidence>
<comment type="caution">
    <text evidence="5">The sequence shown here is derived from an EMBL/GenBank/DDBJ whole genome shotgun (WGS) entry which is preliminary data.</text>
</comment>
<feature type="transmembrane region" description="Helical" evidence="3">
    <location>
        <begin position="1256"/>
        <end position="1278"/>
    </location>
</feature>
<evidence type="ECO:0000256" key="1">
    <source>
        <dbReference type="PROSITE-ProRule" id="PRU00325"/>
    </source>
</evidence>
<feature type="compositionally biased region" description="Low complexity" evidence="2">
    <location>
        <begin position="318"/>
        <end position="332"/>
    </location>
</feature>
<evidence type="ECO:0000259" key="4">
    <source>
        <dbReference type="PROSITE" id="PS50966"/>
    </source>
</evidence>
<feature type="region of interest" description="Disordered" evidence="2">
    <location>
        <begin position="1675"/>
        <end position="1696"/>
    </location>
</feature>
<reference evidence="5 6" key="1">
    <citation type="submission" date="2020-04" db="EMBL/GenBank/DDBJ databases">
        <title>Perkinsus olseni comparative genomics.</title>
        <authorList>
            <person name="Bogema D.R."/>
        </authorList>
    </citation>
    <scope>NUCLEOTIDE SEQUENCE [LARGE SCALE GENOMIC DNA]</scope>
    <source>
        <strain evidence="5">00978-12</strain>
    </source>
</reference>
<organism evidence="5 6">
    <name type="scientific">Perkinsus olseni</name>
    <name type="common">Perkinsus atlanticus</name>
    <dbReference type="NCBI Taxonomy" id="32597"/>
    <lineage>
        <taxon>Eukaryota</taxon>
        <taxon>Sar</taxon>
        <taxon>Alveolata</taxon>
        <taxon>Perkinsozoa</taxon>
        <taxon>Perkinsea</taxon>
        <taxon>Perkinsida</taxon>
        <taxon>Perkinsidae</taxon>
        <taxon>Perkinsus</taxon>
    </lineage>
</organism>
<gene>
    <name evidence="5" type="ORF">FOZ60_004090</name>
</gene>
<feature type="transmembrane region" description="Helical" evidence="3">
    <location>
        <begin position="1222"/>
        <end position="1244"/>
    </location>
</feature>
<protein>
    <recommendedName>
        <fullName evidence="4">SWIM-type domain-containing protein</fullName>
    </recommendedName>
</protein>
<feature type="compositionally biased region" description="Low complexity" evidence="2">
    <location>
        <begin position="276"/>
        <end position="289"/>
    </location>
</feature>
<dbReference type="CDD" id="cd06503">
    <property type="entry name" value="ATP-synt_Fo_b"/>
    <property type="match status" value="1"/>
</dbReference>
<feature type="transmembrane region" description="Helical" evidence="3">
    <location>
        <begin position="1811"/>
        <end position="1829"/>
    </location>
</feature>
<dbReference type="EMBL" id="JABANP010000019">
    <property type="protein sequence ID" value="KAF4695593.1"/>
    <property type="molecule type" value="Genomic_DNA"/>
</dbReference>
<feature type="domain" description="SWIM-type" evidence="4">
    <location>
        <begin position="933"/>
        <end position="977"/>
    </location>
</feature>
<feature type="transmembrane region" description="Helical" evidence="3">
    <location>
        <begin position="1317"/>
        <end position="1339"/>
    </location>
</feature>
<feature type="transmembrane region" description="Helical" evidence="3">
    <location>
        <begin position="1290"/>
        <end position="1311"/>
    </location>
</feature>
<feature type="transmembrane region" description="Helical" evidence="3">
    <location>
        <begin position="1383"/>
        <end position="1399"/>
    </location>
</feature>
<feature type="region of interest" description="Disordered" evidence="2">
    <location>
        <begin position="234"/>
        <end position="263"/>
    </location>
</feature>
<feature type="region of interest" description="Disordered" evidence="2">
    <location>
        <begin position="1598"/>
        <end position="1617"/>
    </location>
</feature>
<feature type="compositionally biased region" description="Polar residues" evidence="2">
    <location>
        <begin position="237"/>
        <end position="263"/>
    </location>
</feature>
<evidence type="ECO:0000313" key="5">
    <source>
        <dbReference type="EMBL" id="KAF4695593.1"/>
    </source>
</evidence>
<keyword evidence="3" id="KW-0472">Membrane</keyword>
<sequence length="1869" mass="208374">MRRERARKTRNRLYEAGEQITEIAASRDRAQAGAAEAQGQLKSAEVVWEQITELTLSRDRAKAEAAEAQRQLKSAEEQITELTASRDRAQAEAAEAKGQLKPAEERITELTASRDRAQAEAAEAKGRLKSAEEQITELTASRDRAQAEAAEAKGQLKSAEERITELTASRDHAQAEAAEAKEQLKSAEEQQERAENETKTIMDDLQKTRASAFEKINDLESQVSYLKGQEGMRDVGISQSPRSVASTRIVTTPSSTELPSKSSATLRSTVPCFRFSPSSLPSSEEGPSSTATAETPGAVNASQSTSKKRKVAEDDGIPGKSPESFPSSKKSKASMSMNAVAKWKGDGTVGLKVESAFSDDCHIRVVVHPPGRLSRTNKLSFLGTYRLQACDTAKILLKEKHVYLFAGESIMPRHLNWQQQNEIHGIPTGSNFFKTALDRLQLDEVALLSYRRDNYEVYYCGDHLACKKKWKLVHNGDHVAVFTAGEHGDILRQRNRTRHPRKIVSYIVDKASRWGKTASDIFNHLVEDFPDYVECGRITRNQVQNIISGLPRRRDVGLHPVGNFFELEERFEDSRISQDLIDYIREDKIPAREFVFHGGYWGDNFACMIGGASMLASLLWFIRSMPSGFPLYMDAQNKIIRGSQKVAWVGSSRIWFDTSRRQYRHTFVPFFMAIINEECYDVYYHLLVHLDTLVKALTLGESTLQSVVNLCVHDAHQGALKACREVLPNVRNARCYFHLTKNLKDNKSTLGEGFNIVKRHKYWLHASPTDALYELVSDTMVDAVTGVSPRGGEYLRRTLDTEQYGYPNIAVTNEGVVGNQVVTSLKLSSPQHYVKRPETINAVEYKNDMKLRGTKFHQRGCVAEVTAMIPDMVENNVGTRYFLLPNNRSPGQQTDAEMRETIQVFLRGILLDELEGDGDLTLAEVMRLYFCYYLVTVSPQQQQTGFGRQRIPPSCTCKEYRDWGCCGHGYAVETYLESRPPYIPENRRMAGLRRGRATARNRGVLGRYNSAVSIPQDDGELTDNSVNNAGNLSDGESSIGSLLSGTDVSSDDDYATLTGGSDSSEEDESSCEEQESSDSTNEYQPLRLPTQSHMDDSPMEEIDETGSHLSEHVDDSSEASVSSDSSSEYHPLFHVIPPYGGAASGTGAAAPVRALSPVIAKATAASQKSESPCPFAASDSRNNWEKMTAALIMARERLIGFPEFSSELTEFLQRDMVPRIQLCRTAIIVCIAPLASLIVFIVPIPGPIDVSAWQWLPVLFIISFQCSFMLAPWTNSLFSNVWGDRRVSKYFKIGLMAGVWQLFWLGVVPAFSPYWPLPWMPVCSGLPASAVVGMIYYNLPQDGPSLGPRSRFAMVPITLCSAISVFGLAYPVLYFLALKQNRFLRFWIFLAFFVLRVFFEKFAKHYARLYCVDCYPMIVLLAMYAYEFFISSVITGVTEVWLAMLLISLDLLENLYYIYCIYKAAYPVPSRNAMSPAPPDTRTSYTDGEAGGNGDQRGHSELMPGSNIDDEHLANGSLEMTLVSENCEPARKEPTVAPLPVLESELRLNGSDKRSSDVSCGNNDVAPEAKMASSSDRLSQFDADKFHKRRSDRCSALAASERAKDERSALSPIIPLPNGNPAANAELAVTANNSGEKQRIRDASFHSGGGIARRRSSMSTLSSFTSILETNSVPERPASSFSDEFPFPPRRSASPENIAESSIEENNEQISTRAGSFNSSFSILAIAICKEVVEVVAPMHYLICSCVLRTFNPKLHDIFWDMTDEEFWQGIWRLLIEIVAEASLFIILIIAMKRWFNESVTSIGLRLGYHFSWPFAALQVSLMTYYIAIQYSNSGMSFSFDFKWIGEKNTRWHGGNCYTNGNETIEEAC</sequence>
<dbReference type="PANTHER" id="PTHR45615">
    <property type="entry name" value="MYOSIN HEAVY CHAIN, NON-MUSCLE"/>
    <property type="match status" value="1"/>
</dbReference>
<dbReference type="PROSITE" id="PS50966">
    <property type="entry name" value="ZF_SWIM"/>
    <property type="match status" value="1"/>
</dbReference>
<name>A0A7J6PH90_PEROL</name>
<feature type="transmembrane region" description="Helical" evidence="3">
    <location>
        <begin position="1411"/>
        <end position="1434"/>
    </location>
</feature>
<evidence type="ECO:0000256" key="2">
    <source>
        <dbReference type="SAM" id="MobiDB-lite"/>
    </source>
</evidence>
<evidence type="ECO:0000256" key="3">
    <source>
        <dbReference type="SAM" id="Phobius"/>
    </source>
</evidence>
<feature type="compositionally biased region" description="Basic and acidic residues" evidence="2">
    <location>
        <begin position="1105"/>
        <end position="1115"/>
    </location>
</feature>
<accession>A0A7J6PH90</accession>
<feature type="region of interest" description="Disordered" evidence="2">
    <location>
        <begin position="83"/>
        <end position="102"/>
    </location>
</feature>
<feature type="transmembrane region" description="Helical" evidence="3">
    <location>
        <begin position="1351"/>
        <end position="1377"/>
    </location>
</feature>
<dbReference type="InterPro" id="IPR007527">
    <property type="entry name" value="Znf_SWIM"/>
</dbReference>
<feature type="region of interest" description="Disordered" evidence="2">
    <location>
        <begin position="276"/>
        <end position="332"/>
    </location>
</feature>
<dbReference type="Proteomes" id="UP000541610">
    <property type="component" value="Unassembled WGS sequence"/>
</dbReference>
<dbReference type="OrthoDB" id="10483720at2759"/>
<keyword evidence="1" id="KW-0862">Zinc</keyword>
<keyword evidence="1" id="KW-0863">Zinc-finger</keyword>
<keyword evidence="3" id="KW-0812">Transmembrane</keyword>
<feature type="transmembrane region" description="Helical" evidence="3">
    <location>
        <begin position="1771"/>
        <end position="1791"/>
    </location>
</feature>
<feature type="region of interest" description="Disordered" evidence="2">
    <location>
        <begin position="140"/>
        <end position="159"/>
    </location>
</feature>
<keyword evidence="3" id="KW-1133">Transmembrane helix</keyword>
<proteinExistence type="predicted"/>
<feature type="compositionally biased region" description="Polar residues" evidence="2">
    <location>
        <begin position="1022"/>
        <end position="1048"/>
    </location>
</feature>
<feature type="region of interest" description="Disordered" evidence="2">
    <location>
        <begin position="168"/>
        <end position="205"/>
    </location>
</feature>
<feature type="compositionally biased region" description="Acidic residues" evidence="2">
    <location>
        <begin position="1063"/>
        <end position="1076"/>
    </location>
</feature>
<keyword evidence="1" id="KW-0479">Metal-binding</keyword>